<feature type="transmembrane region" description="Helical" evidence="7">
    <location>
        <begin position="465"/>
        <end position="491"/>
    </location>
</feature>
<accession>A0A365Z0V0</accession>
<evidence type="ECO:0000256" key="3">
    <source>
        <dbReference type="ARBA" id="ARBA00022692"/>
    </source>
</evidence>
<comment type="subcellular location">
    <subcellularLocation>
        <location evidence="1">Cell membrane</location>
        <topology evidence="1">Multi-pass membrane protein</topology>
    </subcellularLocation>
</comment>
<feature type="transmembrane region" description="Helical" evidence="7">
    <location>
        <begin position="39"/>
        <end position="57"/>
    </location>
</feature>
<feature type="transmembrane region" description="Helical" evidence="7">
    <location>
        <begin position="401"/>
        <end position="420"/>
    </location>
</feature>
<feature type="transmembrane region" description="Helical" evidence="7">
    <location>
        <begin position="531"/>
        <end position="549"/>
    </location>
</feature>
<reference evidence="10 11" key="1">
    <citation type="submission" date="2018-05" db="EMBL/GenBank/DDBJ databases">
        <title>Komagataeibacter cocois sp. nov., for a novel cellulose- producing strain isolated from coconut milk.</title>
        <authorList>
            <person name="Liu L."/>
            <person name="Wang Y."/>
            <person name="Liu S."/>
            <person name="Bi J."/>
            <person name="Chen H."/>
            <person name="Deng J."/>
            <person name="Zhang C."/>
            <person name="Hu Q."/>
            <person name="Li C."/>
        </authorList>
    </citation>
    <scope>NUCLEOTIDE SEQUENCE [LARGE SCALE GENOMIC DNA]</scope>
    <source>
        <strain evidence="10 11">WE7</strain>
    </source>
</reference>
<dbReference type="InterPro" id="IPR052159">
    <property type="entry name" value="Competence_DNA_uptake"/>
</dbReference>
<feature type="region of interest" description="Disordered" evidence="6">
    <location>
        <begin position="209"/>
        <end position="238"/>
    </location>
</feature>
<evidence type="ECO:0000256" key="7">
    <source>
        <dbReference type="SAM" id="Phobius"/>
    </source>
</evidence>
<feature type="transmembrane region" description="Helical" evidence="7">
    <location>
        <begin position="358"/>
        <end position="389"/>
    </location>
</feature>
<feature type="domain" description="ComEC/Rec2-related protein" evidence="8">
    <location>
        <begin position="269"/>
        <end position="551"/>
    </location>
</feature>
<proteinExistence type="predicted"/>
<evidence type="ECO:0000313" key="10">
    <source>
        <dbReference type="EMBL" id="RBM08497.1"/>
    </source>
</evidence>
<evidence type="ECO:0000256" key="4">
    <source>
        <dbReference type="ARBA" id="ARBA00022989"/>
    </source>
</evidence>
<dbReference type="Pfam" id="PF03772">
    <property type="entry name" value="Competence"/>
    <property type="match status" value="1"/>
</dbReference>
<evidence type="ECO:0000313" key="11">
    <source>
        <dbReference type="Proteomes" id="UP000252680"/>
    </source>
</evidence>
<evidence type="ECO:0000256" key="6">
    <source>
        <dbReference type="SAM" id="MobiDB-lite"/>
    </source>
</evidence>
<feature type="region of interest" description="Disordered" evidence="6">
    <location>
        <begin position="715"/>
        <end position="736"/>
    </location>
</feature>
<keyword evidence="2" id="KW-1003">Cell membrane</keyword>
<feature type="domain" description="DUF4131" evidence="9">
    <location>
        <begin position="40"/>
        <end position="208"/>
    </location>
</feature>
<dbReference type="AlphaFoldDB" id="A0A365Z0V0"/>
<dbReference type="NCBIfam" id="TIGR00360">
    <property type="entry name" value="ComEC_N-term"/>
    <property type="match status" value="1"/>
</dbReference>
<evidence type="ECO:0000256" key="5">
    <source>
        <dbReference type="ARBA" id="ARBA00023136"/>
    </source>
</evidence>
<dbReference type="PANTHER" id="PTHR30619">
    <property type="entry name" value="DNA INTERNALIZATION/COMPETENCE PROTEIN COMEC/REC2"/>
    <property type="match status" value="1"/>
</dbReference>
<evidence type="ECO:0000256" key="1">
    <source>
        <dbReference type="ARBA" id="ARBA00004651"/>
    </source>
</evidence>
<feature type="transmembrane region" description="Helical" evidence="7">
    <location>
        <begin position="556"/>
        <end position="572"/>
    </location>
</feature>
<feature type="transmembrane region" description="Helical" evidence="7">
    <location>
        <begin position="440"/>
        <end position="459"/>
    </location>
</feature>
<feature type="transmembrane region" description="Helical" evidence="7">
    <location>
        <begin position="498"/>
        <end position="519"/>
    </location>
</feature>
<feature type="compositionally biased region" description="Gly residues" evidence="6">
    <location>
        <begin position="225"/>
        <end position="238"/>
    </location>
</feature>
<keyword evidence="3 7" id="KW-0812">Transmembrane</keyword>
<protein>
    <submittedName>
        <fullName evidence="10">Competence protein ComE</fullName>
    </submittedName>
</protein>
<keyword evidence="4 7" id="KW-1133">Transmembrane helix</keyword>
<feature type="transmembrane region" description="Helical" evidence="7">
    <location>
        <begin position="324"/>
        <end position="346"/>
    </location>
</feature>
<feature type="transmembrane region" description="Helical" evidence="7">
    <location>
        <begin position="290"/>
        <end position="312"/>
    </location>
</feature>
<evidence type="ECO:0000256" key="2">
    <source>
        <dbReference type="ARBA" id="ARBA00022475"/>
    </source>
</evidence>
<keyword evidence="11" id="KW-1185">Reference proteome</keyword>
<evidence type="ECO:0000259" key="8">
    <source>
        <dbReference type="Pfam" id="PF03772"/>
    </source>
</evidence>
<dbReference type="InterPro" id="IPR004477">
    <property type="entry name" value="ComEC_N"/>
</dbReference>
<comment type="caution">
    <text evidence="10">The sequence shown here is derived from an EMBL/GenBank/DDBJ whole genome shotgun (WGS) entry which is preliminary data.</text>
</comment>
<dbReference type="PANTHER" id="PTHR30619:SF1">
    <property type="entry name" value="RECOMBINATION PROTEIN 2"/>
    <property type="match status" value="1"/>
</dbReference>
<dbReference type="EMBL" id="QEXL01000004">
    <property type="protein sequence ID" value="RBM08497.1"/>
    <property type="molecule type" value="Genomic_DNA"/>
</dbReference>
<keyword evidence="5 7" id="KW-0472">Membrane</keyword>
<organism evidence="10 11">
    <name type="scientific">Novacetimonas cocois</name>
    <dbReference type="NCBI Taxonomy" id="1747507"/>
    <lineage>
        <taxon>Bacteria</taxon>
        <taxon>Pseudomonadati</taxon>
        <taxon>Pseudomonadota</taxon>
        <taxon>Alphaproteobacteria</taxon>
        <taxon>Acetobacterales</taxon>
        <taxon>Acetobacteraceae</taxon>
        <taxon>Novacetimonas</taxon>
    </lineage>
</organism>
<evidence type="ECO:0000259" key="9">
    <source>
        <dbReference type="Pfam" id="PF13567"/>
    </source>
</evidence>
<dbReference type="GO" id="GO:0005886">
    <property type="term" value="C:plasma membrane"/>
    <property type="evidence" value="ECO:0007669"/>
    <property type="project" value="UniProtKB-SubCell"/>
</dbReference>
<name>A0A365Z0V0_9PROT</name>
<dbReference type="Pfam" id="PF13567">
    <property type="entry name" value="DUF4131"/>
    <property type="match status" value="1"/>
</dbReference>
<dbReference type="InterPro" id="IPR025405">
    <property type="entry name" value="DUF4131"/>
</dbReference>
<sequence>MPAWLAARLWQQRARLALWLPVAMGAGNAAYFSLSREPGPLWVVVAIMICAIGAGLLRWRGGLLRTRIGVGLSCAACCGFLAAWGGAHRAAPFPDLPRRATHIEGQVMSVEDLPSPTGAMVRRVDLAHVRLRDGIDADMPPMRRTIRLRLRTDDAPGGDAQQGAQRITPGRWLTVRAMLRPPMPPDLPGGYDAQRRAWFTGIGGSARALEAPRIRDAGPNDNGPGDAGPGDAGLRDGGGAAWLEDARTRIARRIMGVLPDGRGAMAATLLTGRGGDVSPRMRADFADSGLAHLLAVAGLHLGIVMGIGMAVTRGALALSERASLFWPCRQIAAVAGLGLGCGYVVLTGGHLPAQRSLVMAAIATLAILTGRRVVSLRSLALAAAMLLLIEPEEMQELPMQMSVAAVMALIAGGEACAASLRALRDAPVAWHRMAGRIARLVLASVLAGTACLPVGMAHFGNVGAWFVLANLIAVPLAALWIMPFGLLALMLMPFGLDGLALVPMGWGNAVVIWLAHHVAAWPGAHVAVPRMPSWGLALFFAGLCWLCLWTLRSWRLWGCVLIASALVTPWLARPPDLVIPAQGRMVALRDGGRLLAGPRGHVDRFIVDDWTRVLDLAAGELSDDTVTPDGRVACRAGTCVLVRHHRHIIVQLHEGGGEIACAQADFVVSLGVDRAPCPGVPRIDPLVLWRSGAQALYVNRDGGIGVLSDRATRGTRPWVMGPGQHGTPNLPMARAE</sequence>
<gene>
    <name evidence="10" type="ORF">NJLHNGOC_03790</name>
</gene>
<dbReference type="Proteomes" id="UP000252680">
    <property type="component" value="Unassembled WGS sequence"/>
</dbReference>
<dbReference type="OrthoDB" id="9790149at2"/>